<keyword evidence="3" id="KW-0597">Phosphoprotein</keyword>
<name>C7GDV6_9FIRM</name>
<comment type="caution">
    <text evidence="6">The sequence shown here is derived from an EMBL/GenBank/DDBJ whole genome shotgun (WGS) entry which is preliminary data.</text>
</comment>
<dbReference type="InterPro" id="IPR007492">
    <property type="entry name" value="LytTR_DNA-bd_dom"/>
</dbReference>
<dbReference type="Gene3D" id="3.40.50.2300">
    <property type="match status" value="1"/>
</dbReference>
<evidence type="ECO:0000313" key="6">
    <source>
        <dbReference type="EMBL" id="EEU99982.1"/>
    </source>
</evidence>
<dbReference type="PANTHER" id="PTHR37299">
    <property type="entry name" value="TRANSCRIPTIONAL REGULATOR-RELATED"/>
    <property type="match status" value="1"/>
</dbReference>
<dbReference type="AlphaFoldDB" id="C7GDV6"/>
<reference evidence="6 7" key="1">
    <citation type="submission" date="2009-08" db="EMBL/GenBank/DDBJ databases">
        <authorList>
            <person name="Weinstock G."/>
            <person name="Sodergren E."/>
            <person name="Clifton S."/>
            <person name="Fulton L."/>
            <person name="Fulton B."/>
            <person name="Courtney L."/>
            <person name="Fronick C."/>
            <person name="Harrison M."/>
            <person name="Strong C."/>
            <person name="Farmer C."/>
            <person name="Delahaunty K."/>
            <person name="Markovic C."/>
            <person name="Hall O."/>
            <person name="Minx P."/>
            <person name="Tomlinson C."/>
            <person name="Mitreva M."/>
            <person name="Nelson J."/>
            <person name="Hou S."/>
            <person name="Wollam A."/>
            <person name="Pepin K.H."/>
            <person name="Johnson M."/>
            <person name="Bhonagiri V."/>
            <person name="Nash W.E."/>
            <person name="Warren W."/>
            <person name="Chinwalla A."/>
            <person name="Mardis E.R."/>
            <person name="Wilson R.K."/>
        </authorList>
    </citation>
    <scope>NUCLEOTIDE SEQUENCE [LARGE SCALE GENOMIC DNA]</scope>
    <source>
        <strain evidence="6 7">L1-82</strain>
    </source>
</reference>
<feature type="domain" description="Response regulatory" evidence="4">
    <location>
        <begin position="37"/>
        <end position="154"/>
    </location>
</feature>
<comment type="function">
    <text evidence="2">May play the central regulatory role in sporulation. It may be an element of the effector pathway responsible for the activation of sporulation genes in response to nutritional stress. Spo0A may act in concert with spo0H (a sigma factor) to control the expression of some genes that are critical to the sporulation process.</text>
</comment>
<sequence>MGDDIMSASESTCSHDCRTANWSRYTGKENGEKYMIKIAIVEDEAMYAKQLEEFLHQYEKENGEAFDITIYSDGDQIVNKYQSQYDIILMDVEMKFMDGMSAAEEIRKVDTEVVIIFITNMAQYAIRGYAVDALDYVLKPVSYFAFSQRLSRAIGRMKKRETKMIMVSMKGGTVRINIANIYYIESQGHTLILHTILGDYETTGTMKEMEEKLADMNFCRGNKGYLINLAHVDGITDGCAMVKGEQLVLSRARKKEFMEELTKYWGEVIK</sequence>
<dbReference type="SUPFAM" id="SSF52172">
    <property type="entry name" value="CheY-like"/>
    <property type="match status" value="1"/>
</dbReference>
<dbReference type="Proteomes" id="UP000004828">
    <property type="component" value="Unassembled WGS sequence"/>
</dbReference>
<dbReference type="Pfam" id="PF04397">
    <property type="entry name" value="LytTR"/>
    <property type="match status" value="1"/>
</dbReference>
<evidence type="ECO:0000259" key="4">
    <source>
        <dbReference type="PROSITE" id="PS50110"/>
    </source>
</evidence>
<dbReference type="HOGENOM" id="CLU_000445_14_2_9"/>
<dbReference type="GO" id="GO:0003677">
    <property type="term" value="F:DNA binding"/>
    <property type="evidence" value="ECO:0007669"/>
    <property type="project" value="UniProtKB-KW"/>
</dbReference>
<accession>C7GDV6</accession>
<dbReference type="EMBL" id="ABYJ02000159">
    <property type="protein sequence ID" value="EEU99982.1"/>
    <property type="molecule type" value="Genomic_DNA"/>
</dbReference>
<dbReference type="InterPro" id="IPR001789">
    <property type="entry name" value="Sig_transdc_resp-reg_receiver"/>
</dbReference>
<dbReference type="GO" id="GO:0000156">
    <property type="term" value="F:phosphorelay response regulator activity"/>
    <property type="evidence" value="ECO:0007669"/>
    <property type="project" value="InterPro"/>
</dbReference>
<keyword evidence="6" id="KW-0238">DNA-binding</keyword>
<evidence type="ECO:0000259" key="5">
    <source>
        <dbReference type="PROSITE" id="PS50930"/>
    </source>
</evidence>
<feature type="domain" description="HTH LytTR-type" evidence="5">
    <location>
        <begin position="165"/>
        <end position="263"/>
    </location>
</feature>
<organism evidence="6 7">
    <name type="scientific">Roseburia intestinalis L1-82</name>
    <dbReference type="NCBI Taxonomy" id="536231"/>
    <lineage>
        <taxon>Bacteria</taxon>
        <taxon>Bacillati</taxon>
        <taxon>Bacillota</taxon>
        <taxon>Clostridia</taxon>
        <taxon>Lachnospirales</taxon>
        <taxon>Lachnospiraceae</taxon>
        <taxon>Roseburia</taxon>
    </lineage>
</organism>
<gene>
    <name evidence="6" type="ORF">ROSINTL182_08108</name>
</gene>
<dbReference type="PROSITE" id="PS50930">
    <property type="entry name" value="HTH_LYTTR"/>
    <property type="match status" value="1"/>
</dbReference>
<dbReference type="SMART" id="SM00448">
    <property type="entry name" value="REC"/>
    <property type="match status" value="1"/>
</dbReference>
<protein>
    <recommendedName>
        <fullName evidence="1">Stage 0 sporulation protein A homolog</fullName>
    </recommendedName>
</protein>
<feature type="modified residue" description="4-aspartylphosphate" evidence="3">
    <location>
        <position position="91"/>
    </location>
</feature>
<dbReference type="SMART" id="SM00850">
    <property type="entry name" value="LytTR"/>
    <property type="match status" value="1"/>
</dbReference>
<dbReference type="Pfam" id="PF00072">
    <property type="entry name" value="Response_reg"/>
    <property type="match status" value="1"/>
</dbReference>
<evidence type="ECO:0000256" key="3">
    <source>
        <dbReference type="PROSITE-ProRule" id="PRU00169"/>
    </source>
</evidence>
<dbReference type="Gene3D" id="2.40.50.1020">
    <property type="entry name" value="LytTr DNA-binding domain"/>
    <property type="match status" value="1"/>
</dbReference>
<proteinExistence type="predicted"/>
<evidence type="ECO:0000313" key="7">
    <source>
        <dbReference type="Proteomes" id="UP000004828"/>
    </source>
</evidence>
<dbReference type="PROSITE" id="PS50110">
    <property type="entry name" value="RESPONSE_REGULATORY"/>
    <property type="match status" value="1"/>
</dbReference>
<dbReference type="InterPro" id="IPR046947">
    <property type="entry name" value="LytR-like"/>
</dbReference>
<dbReference type="InterPro" id="IPR011006">
    <property type="entry name" value="CheY-like_superfamily"/>
</dbReference>
<dbReference type="PANTHER" id="PTHR37299:SF1">
    <property type="entry name" value="STAGE 0 SPORULATION PROTEIN A HOMOLOG"/>
    <property type="match status" value="1"/>
</dbReference>
<evidence type="ECO:0000256" key="1">
    <source>
        <dbReference type="ARBA" id="ARBA00018672"/>
    </source>
</evidence>
<evidence type="ECO:0000256" key="2">
    <source>
        <dbReference type="ARBA" id="ARBA00024867"/>
    </source>
</evidence>